<dbReference type="EMBL" id="CP042806">
    <property type="protein sequence ID" value="QEE29933.1"/>
    <property type="molecule type" value="Genomic_DNA"/>
</dbReference>
<dbReference type="Proteomes" id="UP000321820">
    <property type="component" value="Chromosome"/>
</dbReference>
<evidence type="ECO:0000313" key="1">
    <source>
        <dbReference type="EMBL" id="QEE29933.1"/>
    </source>
</evidence>
<keyword evidence="2" id="KW-1185">Reference proteome</keyword>
<evidence type="ECO:0000313" key="2">
    <source>
        <dbReference type="Proteomes" id="UP000321820"/>
    </source>
</evidence>
<gene>
    <name evidence="1" type="ORF">FTW19_19295</name>
</gene>
<accession>A0A5B9ECQ2</accession>
<protein>
    <submittedName>
        <fullName evidence="1">Uncharacterized protein</fullName>
    </submittedName>
</protein>
<proteinExistence type="predicted"/>
<reference evidence="1 2" key="1">
    <citation type="submission" date="2019-08" db="EMBL/GenBank/DDBJ databases">
        <title>Complete genome sequence of Terriglobus albidus strain ORNL.</title>
        <authorList>
            <person name="Podar M."/>
        </authorList>
    </citation>
    <scope>NUCLEOTIDE SEQUENCE [LARGE SCALE GENOMIC DNA]</scope>
    <source>
        <strain evidence="1 2">ORNL</strain>
    </source>
</reference>
<name>A0A5B9ECQ2_9BACT</name>
<dbReference type="KEGG" id="talb:FTW19_19295"/>
<organism evidence="1 2">
    <name type="scientific">Terriglobus albidus</name>
    <dbReference type="NCBI Taxonomy" id="1592106"/>
    <lineage>
        <taxon>Bacteria</taxon>
        <taxon>Pseudomonadati</taxon>
        <taxon>Acidobacteriota</taxon>
        <taxon>Terriglobia</taxon>
        <taxon>Terriglobales</taxon>
        <taxon>Acidobacteriaceae</taxon>
        <taxon>Terriglobus</taxon>
    </lineage>
</organism>
<dbReference type="RefSeq" id="WP_147649203.1">
    <property type="nucleotide sequence ID" value="NZ_CP042806.1"/>
</dbReference>
<dbReference type="AlphaFoldDB" id="A0A5B9ECQ2"/>
<dbReference type="OrthoDB" id="120804at2"/>
<sequence length="134" mass="14929">MGKGSSQLVRDVAIRDYLSKKDSRDGAVVIEVGELQEKLFQEGFPPSHVRQICEALKSKKLRQAQGVSVRVLGDDYRVTTRYEFRPANKPETQTPGVTPAKDSLLGLRGSLRGAIREGAKAFLEEIRRDSKESQ</sequence>